<dbReference type="GO" id="GO:0016740">
    <property type="term" value="F:transferase activity"/>
    <property type="evidence" value="ECO:0007669"/>
    <property type="project" value="UniProtKB-KW"/>
</dbReference>
<dbReference type="PANTHER" id="PTHR15364:SF0">
    <property type="entry name" value="2'-DEOXYNUCLEOSIDE 5'-PHOSPHATE N-HYDROLASE 1"/>
    <property type="match status" value="1"/>
</dbReference>
<comment type="caution">
    <text evidence="1">The sequence shown here is derived from an EMBL/GenBank/DDBJ whole genome shotgun (WGS) entry which is preliminary data.</text>
</comment>
<dbReference type="GO" id="GO:0009159">
    <property type="term" value="P:deoxyribonucleoside monophosphate catabolic process"/>
    <property type="evidence" value="ECO:0007669"/>
    <property type="project" value="TreeGrafter"/>
</dbReference>
<proteinExistence type="predicted"/>
<dbReference type="GO" id="GO:0070694">
    <property type="term" value="F:5-hydroxymethyl-dUMP N-hydrolase activity"/>
    <property type="evidence" value="ECO:0007669"/>
    <property type="project" value="TreeGrafter"/>
</dbReference>
<organism evidence="1 2">
    <name type="scientific">Candidatus Gottesmanbacteria bacterium GW2011_GWA2_44_17</name>
    <dbReference type="NCBI Taxonomy" id="1618444"/>
    <lineage>
        <taxon>Bacteria</taxon>
        <taxon>Candidatus Gottesmaniibacteriota</taxon>
    </lineage>
</organism>
<dbReference type="SUPFAM" id="SSF52309">
    <property type="entry name" value="N-(deoxy)ribosyltransferase-like"/>
    <property type="match status" value="1"/>
</dbReference>
<dbReference type="Proteomes" id="UP000034063">
    <property type="component" value="Unassembled WGS sequence"/>
</dbReference>
<dbReference type="Gene3D" id="3.40.50.450">
    <property type="match status" value="1"/>
</dbReference>
<dbReference type="InterPro" id="IPR051239">
    <property type="entry name" value="2'-dNMP_N-hydrolase"/>
</dbReference>
<feature type="non-terminal residue" evidence="1">
    <location>
        <position position="1"/>
    </location>
</feature>
<reference evidence="1 2" key="1">
    <citation type="journal article" date="2015" name="Nature">
        <title>rRNA introns, odd ribosomes, and small enigmatic genomes across a large radiation of phyla.</title>
        <authorList>
            <person name="Brown C.T."/>
            <person name="Hug L.A."/>
            <person name="Thomas B.C."/>
            <person name="Sharon I."/>
            <person name="Castelle C.J."/>
            <person name="Singh A."/>
            <person name="Wilkins M.J."/>
            <person name="Williams K.H."/>
            <person name="Banfield J.F."/>
        </authorList>
    </citation>
    <scope>NUCLEOTIDE SEQUENCE [LARGE SCALE GENOMIC DNA]</scope>
</reference>
<name>A0A0G1JP03_9BACT</name>
<dbReference type="Pfam" id="PF05014">
    <property type="entry name" value="Nuc_deoxyrib_tr"/>
    <property type="match status" value="1"/>
</dbReference>
<evidence type="ECO:0000313" key="2">
    <source>
        <dbReference type="Proteomes" id="UP000034063"/>
    </source>
</evidence>
<keyword evidence="1" id="KW-0808">Transferase</keyword>
<dbReference type="AlphaFoldDB" id="A0A0G1JP03"/>
<sequence length="180" mass="20991">KKYYKNEYQAIVSKLKDLECVIVAAPVIDGNIHSVVQENQAEAEKYYQNLMKWIGNADITVFEVTHPSIGIGHEIAVALHKGKPVIALYTNDKKPYVLESVTDEKLQVLEYQINELGTLLKDALEYATDQQDVRFNFFVSPEIQHYLDWVAKYKRTPRAVYLRELLDKDMRENKDWKKQK</sequence>
<dbReference type="EMBL" id="LCIB01000042">
    <property type="protein sequence ID" value="KKT45692.1"/>
    <property type="molecule type" value="Genomic_DNA"/>
</dbReference>
<dbReference type="InterPro" id="IPR007710">
    <property type="entry name" value="Nucleoside_deoxyribTrfase"/>
</dbReference>
<evidence type="ECO:0000313" key="1">
    <source>
        <dbReference type="EMBL" id="KKT45692.1"/>
    </source>
</evidence>
<dbReference type="PANTHER" id="PTHR15364">
    <property type="entry name" value="2'-DEOXYNUCLEOSIDE 5'-PHOSPHATE N-HYDROLASE 1"/>
    <property type="match status" value="1"/>
</dbReference>
<accession>A0A0G1JP03</accession>
<gene>
    <name evidence="1" type="ORF">UW37_C0042G0001</name>
</gene>
<protein>
    <submittedName>
        <fullName evidence="1">Nucleoside 2-deoxyribosyltransferase</fullName>
    </submittedName>
</protein>